<reference evidence="1 2" key="1">
    <citation type="journal article" date="2016" name="Nat. Commun.">
        <title>Thousands of microbial genomes shed light on interconnected biogeochemical processes in an aquifer system.</title>
        <authorList>
            <person name="Anantharaman K."/>
            <person name="Brown C.T."/>
            <person name="Hug L.A."/>
            <person name="Sharon I."/>
            <person name="Castelle C.J."/>
            <person name="Probst A.J."/>
            <person name="Thomas B.C."/>
            <person name="Singh A."/>
            <person name="Wilkins M.J."/>
            <person name="Karaoz U."/>
            <person name="Brodie E.L."/>
            <person name="Williams K.H."/>
            <person name="Hubbard S.S."/>
            <person name="Banfield J.F."/>
        </authorList>
    </citation>
    <scope>NUCLEOTIDE SEQUENCE [LARGE SCALE GENOMIC DNA]</scope>
</reference>
<proteinExistence type="predicted"/>
<sequence>MALIAYWIASVVDLVSTYKLPQKSDERKIFMKDFRKDIALNNQIAKIRTQVTELCNKFPIYS</sequence>
<evidence type="ECO:0000313" key="2">
    <source>
        <dbReference type="Proteomes" id="UP000178098"/>
    </source>
</evidence>
<evidence type="ECO:0000313" key="1">
    <source>
        <dbReference type="EMBL" id="OGK31907.1"/>
    </source>
</evidence>
<dbReference type="InterPro" id="IPR015422">
    <property type="entry name" value="PyrdxlP-dep_Trfase_small"/>
</dbReference>
<organism evidence="1 2">
    <name type="scientific">Candidatus Roizmanbacteria bacterium RIFCSPHIGHO2_02_FULL_43_11</name>
    <dbReference type="NCBI Taxonomy" id="1802043"/>
    <lineage>
        <taxon>Bacteria</taxon>
        <taxon>Candidatus Roizmaniibacteriota</taxon>
    </lineage>
</organism>
<comment type="caution">
    <text evidence="1">The sequence shown here is derived from an EMBL/GenBank/DDBJ whole genome shotgun (WGS) entry which is preliminary data.</text>
</comment>
<protein>
    <submittedName>
        <fullName evidence="1">Uncharacterized protein</fullName>
    </submittedName>
</protein>
<name>A0A1F7HL16_9BACT</name>
<dbReference type="EMBL" id="MFZT01000005">
    <property type="protein sequence ID" value="OGK31907.1"/>
    <property type="molecule type" value="Genomic_DNA"/>
</dbReference>
<gene>
    <name evidence="1" type="ORF">A3D08_00010</name>
</gene>
<accession>A0A1F7HL16</accession>
<dbReference type="Proteomes" id="UP000178098">
    <property type="component" value="Unassembled WGS sequence"/>
</dbReference>
<dbReference type="Gene3D" id="3.90.1150.10">
    <property type="entry name" value="Aspartate Aminotransferase, domain 1"/>
    <property type="match status" value="1"/>
</dbReference>
<dbReference type="AlphaFoldDB" id="A0A1F7HL16"/>